<dbReference type="SUPFAM" id="SSF56801">
    <property type="entry name" value="Acetyl-CoA synthetase-like"/>
    <property type="match status" value="1"/>
</dbReference>
<dbReference type="Gene3D" id="3.40.50.12780">
    <property type="entry name" value="N-terminal domain of ligase-like"/>
    <property type="match status" value="2"/>
</dbReference>
<dbReference type="InterPro" id="IPR042099">
    <property type="entry name" value="ANL_N_sf"/>
</dbReference>
<dbReference type="FunFam" id="3.30.300.30:FF:000008">
    <property type="entry name" value="2,3-dihydroxybenzoate-AMP ligase"/>
    <property type="match status" value="1"/>
</dbReference>
<feature type="domain" description="AMP-binding enzyme C-terminal" evidence="9">
    <location>
        <begin position="427"/>
        <end position="503"/>
    </location>
</feature>
<dbReference type="GO" id="GO:0031956">
    <property type="term" value="F:medium-chain fatty acid-CoA ligase activity"/>
    <property type="evidence" value="ECO:0007669"/>
    <property type="project" value="UniProtKB-EC"/>
</dbReference>
<evidence type="ECO:0000256" key="2">
    <source>
        <dbReference type="ARBA" id="ARBA00022598"/>
    </source>
</evidence>
<keyword evidence="2" id="KW-0436">Ligase</keyword>
<dbReference type="Proteomes" id="UP000092461">
    <property type="component" value="Unassembled WGS sequence"/>
</dbReference>
<dbReference type="VEuPathDB" id="VectorBase:LLOJ006292"/>
<protein>
    <recommendedName>
        <fullName evidence="5">Medium-chain acyl-CoA ligase ACSF2, mitochondrial</fullName>
        <ecNumber evidence="4">6.2.1.2</ecNumber>
    </recommendedName>
</protein>
<comment type="catalytic activity">
    <reaction evidence="6">
        <text>octanoate + ATP + CoA = octanoyl-CoA + AMP + diphosphate</text>
        <dbReference type="Rhea" id="RHEA:33631"/>
        <dbReference type="ChEBI" id="CHEBI:25646"/>
        <dbReference type="ChEBI" id="CHEBI:30616"/>
        <dbReference type="ChEBI" id="CHEBI:33019"/>
        <dbReference type="ChEBI" id="CHEBI:57287"/>
        <dbReference type="ChEBI" id="CHEBI:57386"/>
        <dbReference type="ChEBI" id="CHEBI:456215"/>
    </reaction>
</comment>
<evidence type="ECO:0000256" key="4">
    <source>
        <dbReference type="ARBA" id="ARBA00039009"/>
    </source>
</evidence>
<dbReference type="PANTHER" id="PTHR43201:SF5">
    <property type="entry name" value="MEDIUM-CHAIN ACYL-COA LIGASE ACSF2, MITOCHONDRIAL"/>
    <property type="match status" value="1"/>
</dbReference>
<organism evidence="11 12">
    <name type="scientific">Lutzomyia longipalpis</name>
    <name type="common">Sand fly</name>
    <dbReference type="NCBI Taxonomy" id="7200"/>
    <lineage>
        <taxon>Eukaryota</taxon>
        <taxon>Metazoa</taxon>
        <taxon>Ecdysozoa</taxon>
        <taxon>Arthropoda</taxon>
        <taxon>Hexapoda</taxon>
        <taxon>Insecta</taxon>
        <taxon>Pterygota</taxon>
        <taxon>Neoptera</taxon>
        <taxon>Endopterygota</taxon>
        <taxon>Diptera</taxon>
        <taxon>Nematocera</taxon>
        <taxon>Psychodoidea</taxon>
        <taxon>Psychodidae</taxon>
        <taxon>Lutzomyia</taxon>
        <taxon>Lutzomyia</taxon>
    </lineage>
</organism>
<name>A0A1B0CNH0_LUTLO</name>
<dbReference type="InterPro" id="IPR025110">
    <property type="entry name" value="AMP-bd_C"/>
</dbReference>
<dbReference type="Gene3D" id="3.30.300.30">
    <property type="match status" value="1"/>
</dbReference>
<comment type="catalytic activity">
    <reaction evidence="7">
        <text>a medium-chain fatty acid + ATP + CoA = a medium-chain fatty acyl-CoA + AMP + diphosphate</text>
        <dbReference type="Rhea" id="RHEA:48340"/>
        <dbReference type="ChEBI" id="CHEBI:30616"/>
        <dbReference type="ChEBI" id="CHEBI:33019"/>
        <dbReference type="ChEBI" id="CHEBI:57287"/>
        <dbReference type="ChEBI" id="CHEBI:59558"/>
        <dbReference type="ChEBI" id="CHEBI:90546"/>
        <dbReference type="ChEBI" id="CHEBI:456215"/>
        <dbReference type="EC" id="6.2.1.2"/>
    </reaction>
</comment>
<dbReference type="EMBL" id="AJWK01020303">
    <property type="status" value="NOT_ANNOTATED_CDS"/>
    <property type="molecule type" value="Genomic_DNA"/>
</dbReference>
<comment type="similarity">
    <text evidence="1">Belongs to the ATP-dependent AMP-binding enzyme family.</text>
</comment>
<sequence length="524" mass="59517">MNKECSLSYFHKIGKRPLTYSTIGQELSRYAEKYADQEAYVSLEENKRLTYKQLKCEADRLAAGLQHVGLKKGDRLGLWAPNTIAWPLIMFAAARLGLILVPINPAYEASEIEYCLKKVGIKAIVVSEYYGSRLYYNTLLEIIPELNFCNPENLHCQHFPLLTSIIIDSEKHYKGTFTLKYVMNMATDDQVNQIEKQQEDISPENGCNLQLTSGTTGYPKAALLTHFAFVNNGIITSKRLEMNCKTRICLQVSFFHAFGCICASMACLIRGATIVIPSSVYNPLKNILAINDESCSMIYGTPKMHMDLMTQQRKLELKLTADVAVTGDTDEQMYETVGHVMDHVEVKVIDRKGQIVPLGTPGELCVRGFCTMRGYWSDEEKTQDTLGQDGWLRTGDQFVLLPNGYGKIIGRIKEIIIRDSTNIYPKEIEDFLVTCPQIAESYVIGVPDDLWGEEICAFVRLRSGCEYFTVENIRDYCRDKISAFKIPRYVEIVEDFNKTLSGKVQKTDLKQMFSEKYRKNNSMS</sequence>
<evidence type="ECO:0000256" key="1">
    <source>
        <dbReference type="ARBA" id="ARBA00006432"/>
    </source>
</evidence>
<comment type="function">
    <text evidence="3">Acyl-CoA synthases catalyze the initial reaction in fatty acid metabolism, by forming a thioester with CoA. Has some preference toward medium-chain substrates. Plays a role in adipocyte differentiation.</text>
</comment>
<dbReference type="InterPro" id="IPR045851">
    <property type="entry name" value="AMP-bd_C_sf"/>
</dbReference>
<evidence type="ECO:0000313" key="10">
    <source>
        <dbReference type="EMBL" id="MBC1169128.1"/>
    </source>
</evidence>
<dbReference type="AlphaFoldDB" id="A0A1B0CNH0"/>
<feature type="domain" description="AMP-dependent synthetase/ligase" evidence="8">
    <location>
        <begin position="325"/>
        <end position="376"/>
    </location>
</feature>
<dbReference type="PANTHER" id="PTHR43201">
    <property type="entry name" value="ACYL-COA SYNTHETASE"/>
    <property type="match status" value="1"/>
</dbReference>
<evidence type="ECO:0000256" key="5">
    <source>
        <dbReference type="ARBA" id="ARBA00039638"/>
    </source>
</evidence>
<dbReference type="VEuPathDB" id="VectorBase:LLONM1_007856"/>
<feature type="domain" description="AMP-dependent synthetase/ligase" evidence="8">
    <location>
        <begin position="29"/>
        <end position="314"/>
    </location>
</feature>
<reference evidence="12" key="1">
    <citation type="submission" date="2012-05" db="EMBL/GenBank/DDBJ databases">
        <title>Whole Genome Assembly of Lutzomyia longipalpis.</title>
        <authorList>
            <person name="Richards S."/>
            <person name="Qu C."/>
            <person name="Dillon R."/>
            <person name="Worley K."/>
            <person name="Scherer S."/>
            <person name="Batterton M."/>
            <person name="Taylor A."/>
            <person name="Hawes A."/>
            <person name="Hernandez B."/>
            <person name="Kovar C."/>
            <person name="Mandapat C."/>
            <person name="Pham C."/>
            <person name="Qu C."/>
            <person name="Jing C."/>
            <person name="Bess C."/>
            <person name="Bandaranaike D."/>
            <person name="Ngo D."/>
            <person name="Ongeri F."/>
            <person name="Arias F."/>
            <person name="Lara F."/>
            <person name="Weissenberger G."/>
            <person name="Kamau G."/>
            <person name="Han H."/>
            <person name="Shen H."/>
            <person name="Dinh H."/>
            <person name="Khalil I."/>
            <person name="Jones J."/>
            <person name="Shafer J."/>
            <person name="Jayaseelan J."/>
            <person name="Quiroz J."/>
            <person name="Blankenburg K."/>
            <person name="Nguyen L."/>
            <person name="Jackson L."/>
            <person name="Francisco L."/>
            <person name="Tang L.-Y."/>
            <person name="Pu L.-L."/>
            <person name="Perales L."/>
            <person name="Lorensuhewa L."/>
            <person name="Munidasa M."/>
            <person name="Coyle M."/>
            <person name="Taylor M."/>
            <person name="Puazo M."/>
            <person name="Firestine M."/>
            <person name="Scheel M."/>
            <person name="Javaid M."/>
            <person name="Wang M."/>
            <person name="Li M."/>
            <person name="Tabassum N."/>
            <person name="Saada N."/>
            <person name="Osuji N."/>
            <person name="Aqrawi P."/>
            <person name="Fu Q."/>
            <person name="Thornton R."/>
            <person name="Raj R."/>
            <person name="Goodspeed R."/>
            <person name="Mata R."/>
            <person name="Najjar R."/>
            <person name="Gubbala S."/>
            <person name="Lee S."/>
            <person name="Denson S."/>
            <person name="Patil S."/>
            <person name="Macmil S."/>
            <person name="Qi S."/>
            <person name="Matskevitch T."/>
            <person name="Palculict T."/>
            <person name="Mathew T."/>
            <person name="Vee V."/>
            <person name="Velamala V."/>
            <person name="Korchina V."/>
            <person name="Cai W."/>
            <person name="Liu W."/>
            <person name="Dai W."/>
            <person name="Zou X."/>
            <person name="Zhu Y."/>
            <person name="Zhang Y."/>
            <person name="Wu Y.-Q."/>
            <person name="Xin Y."/>
            <person name="Nazarath L."/>
            <person name="Kovar C."/>
            <person name="Han Y."/>
            <person name="Muzny D."/>
            <person name="Gibbs R."/>
        </authorList>
    </citation>
    <scope>NUCLEOTIDE SEQUENCE [LARGE SCALE GENOMIC DNA]</scope>
    <source>
        <strain evidence="12">Jacobina</strain>
    </source>
</reference>
<keyword evidence="12" id="KW-1185">Reference proteome</keyword>
<reference evidence="10" key="2">
    <citation type="journal article" date="2020" name="BMC">
        <title>Leishmania infection induces a limited differential gene expression in the sand fly midgut.</title>
        <authorList>
            <person name="Coutinho-Abreu I.V."/>
            <person name="Serafim T.D."/>
            <person name="Meneses C."/>
            <person name="Kamhawi S."/>
            <person name="Oliveira F."/>
            <person name="Valenzuela J.G."/>
        </authorList>
    </citation>
    <scope>NUCLEOTIDE SEQUENCE</scope>
    <source>
        <strain evidence="10">Jacobina</strain>
        <tissue evidence="10">Midgut</tissue>
    </source>
</reference>
<dbReference type="Pfam" id="PF00501">
    <property type="entry name" value="AMP-binding"/>
    <property type="match status" value="2"/>
</dbReference>
<dbReference type="InterPro" id="IPR020845">
    <property type="entry name" value="AMP-binding_CS"/>
</dbReference>
<evidence type="ECO:0000259" key="8">
    <source>
        <dbReference type="Pfam" id="PF00501"/>
    </source>
</evidence>
<dbReference type="EnsemblMetazoa" id="LLOJ006292-RA">
    <property type="protein sequence ID" value="LLOJ006292-PA"/>
    <property type="gene ID" value="LLOJ006292"/>
</dbReference>
<proteinExistence type="inferred from homology"/>
<dbReference type="InterPro" id="IPR000873">
    <property type="entry name" value="AMP-dep_synth/lig_dom"/>
</dbReference>
<dbReference type="Pfam" id="PF13193">
    <property type="entry name" value="AMP-binding_C"/>
    <property type="match status" value="1"/>
</dbReference>
<dbReference type="PROSITE" id="PS00455">
    <property type="entry name" value="AMP_BINDING"/>
    <property type="match status" value="1"/>
</dbReference>
<evidence type="ECO:0000256" key="6">
    <source>
        <dbReference type="ARBA" id="ARBA00047319"/>
    </source>
</evidence>
<dbReference type="EC" id="6.2.1.2" evidence="4"/>
<dbReference type="EMBL" id="GITU01000425">
    <property type="protein sequence ID" value="MBC1169128.1"/>
    <property type="molecule type" value="Transcribed_RNA"/>
</dbReference>
<evidence type="ECO:0000313" key="12">
    <source>
        <dbReference type="Proteomes" id="UP000092461"/>
    </source>
</evidence>
<accession>A0A1B0CNH0</accession>
<evidence type="ECO:0000256" key="3">
    <source>
        <dbReference type="ARBA" id="ARBA00037247"/>
    </source>
</evidence>
<reference evidence="11" key="3">
    <citation type="submission" date="2020-05" db="UniProtKB">
        <authorList>
            <consortium name="EnsemblMetazoa"/>
        </authorList>
    </citation>
    <scope>IDENTIFICATION</scope>
    <source>
        <strain evidence="11">Jacobina</strain>
    </source>
</reference>
<dbReference type="GO" id="GO:0006631">
    <property type="term" value="P:fatty acid metabolic process"/>
    <property type="evidence" value="ECO:0007669"/>
    <property type="project" value="TreeGrafter"/>
</dbReference>
<evidence type="ECO:0000256" key="7">
    <source>
        <dbReference type="ARBA" id="ARBA00048277"/>
    </source>
</evidence>
<evidence type="ECO:0000259" key="9">
    <source>
        <dbReference type="Pfam" id="PF13193"/>
    </source>
</evidence>
<evidence type="ECO:0000313" key="11">
    <source>
        <dbReference type="EnsemblMetazoa" id="LLOJ006292-PA"/>
    </source>
</evidence>